<feature type="transmembrane region" description="Helical" evidence="2">
    <location>
        <begin position="89"/>
        <end position="110"/>
    </location>
</feature>
<keyword evidence="2" id="KW-0472">Membrane</keyword>
<dbReference type="EMBL" id="RCDD01000004">
    <property type="protein sequence ID" value="RLK55491.1"/>
    <property type="molecule type" value="Genomic_DNA"/>
</dbReference>
<comment type="caution">
    <text evidence="3">The sequence shown here is derived from an EMBL/GenBank/DDBJ whole genome shotgun (WGS) entry which is preliminary data.</text>
</comment>
<keyword evidence="2" id="KW-0812">Transmembrane</keyword>
<dbReference type="Proteomes" id="UP000282454">
    <property type="component" value="Unassembled WGS sequence"/>
</dbReference>
<protein>
    <submittedName>
        <fullName evidence="3">Putative membrane protein</fullName>
    </submittedName>
</protein>
<feature type="region of interest" description="Disordered" evidence="1">
    <location>
        <begin position="324"/>
        <end position="401"/>
    </location>
</feature>
<evidence type="ECO:0000256" key="2">
    <source>
        <dbReference type="SAM" id="Phobius"/>
    </source>
</evidence>
<dbReference type="RefSeq" id="WP_121393254.1">
    <property type="nucleotide sequence ID" value="NZ_RCDD01000004.1"/>
</dbReference>
<organism evidence="3 4">
    <name type="scientific">Actinokineospora cianjurensis</name>
    <dbReference type="NCBI Taxonomy" id="585224"/>
    <lineage>
        <taxon>Bacteria</taxon>
        <taxon>Bacillati</taxon>
        <taxon>Actinomycetota</taxon>
        <taxon>Actinomycetes</taxon>
        <taxon>Pseudonocardiales</taxon>
        <taxon>Pseudonocardiaceae</taxon>
        <taxon>Actinokineospora</taxon>
    </lineage>
</organism>
<feature type="transmembrane region" description="Helical" evidence="2">
    <location>
        <begin position="221"/>
        <end position="244"/>
    </location>
</feature>
<gene>
    <name evidence="3" type="ORF">CLV68_4979</name>
</gene>
<evidence type="ECO:0000256" key="1">
    <source>
        <dbReference type="SAM" id="MobiDB-lite"/>
    </source>
</evidence>
<dbReference type="AlphaFoldDB" id="A0A421B0D9"/>
<sequence length="401" mass="42579">MNATEARPGVADYLGRVRAALADLPADELTEVMEDVEPHVTEVFAEAGDAEEVTRRLGTPEAYAAELRAAGGYPPPAPMRGGTKWAARFTLWVTLLVTVVAFGTGAVALAGRNGQFAVLGVCVIFAVPALVWLFTDRVRPADVEALAEYRFGQRKARAAFARLPDRAVEYLRSLKPAWSLVRIGLVVLVVFAGRDEAAIILLGVVALVSWAQPRSRDDRRLVPVVVAANACLAGVVLAMVAFAVDSGSRESRDYYPVYSTGGLTYDGSSLRNVYAVDGDGKAITEFYLYDEDGSPIKLFGRFCDENGSESEGYVNRFPLPRGVQQGARHTCDPESGMPFVPLPPKATDTRPTPTPAPTTPAPTTPATTTPAPTTPSVTAAPTSATAVTSTPPTTPAPTTTK</sequence>
<proteinExistence type="predicted"/>
<dbReference type="OrthoDB" id="5185521at2"/>
<accession>A0A421B0D9</accession>
<feature type="compositionally biased region" description="Pro residues" evidence="1">
    <location>
        <begin position="352"/>
        <end position="363"/>
    </location>
</feature>
<name>A0A421B0D9_9PSEU</name>
<keyword evidence="2" id="KW-1133">Transmembrane helix</keyword>
<evidence type="ECO:0000313" key="3">
    <source>
        <dbReference type="EMBL" id="RLK55491.1"/>
    </source>
</evidence>
<evidence type="ECO:0000313" key="4">
    <source>
        <dbReference type="Proteomes" id="UP000282454"/>
    </source>
</evidence>
<feature type="transmembrane region" description="Helical" evidence="2">
    <location>
        <begin position="116"/>
        <end position="134"/>
    </location>
</feature>
<reference evidence="3 4" key="1">
    <citation type="submission" date="2018-10" db="EMBL/GenBank/DDBJ databases">
        <title>Genomic Encyclopedia of Archaeal and Bacterial Type Strains, Phase II (KMG-II): from individual species to whole genera.</title>
        <authorList>
            <person name="Goeker M."/>
        </authorList>
    </citation>
    <scope>NUCLEOTIDE SEQUENCE [LARGE SCALE GENOMIC DNA]</scope>
    <source>
        <strain evidence="3 4">DSM 45657</strain>
    </source>
</reference>
<dbReference type="Pfam" id="PF22564">
    <property type="entry name" value="HAAS"/>
    <property type="match status" value="1"/>
</dbReference>
<feature type="compositionally biased region" description="Low complexity" evidence="1">
    <location>
        <begin position="364"/>
        <end position="401"/>
    </location>
</feature>
<keyword evidence="4" id="KW-1185">Reference proteome</keyword>
<feature type="transmembrane region" description="Helical" evidence="2">
    <location>
        <begin position="180"/>
        <end position="209"/>
    </location>
</feature>